<dbReference type="OrthoDB" id="9784809at2"/>
<evidence type="ECO:0000313" key="2">
    <source>
        <dbReference type="EMBL" id="AGC43567.1"/>
    </source>
</evidence>
<dbReference type="STRING" id="1278073.MYSTI_02245"/>
<name>L7U7L7_MYXSD</name>
<dbReference type="GO" id="GO:0003700">
    <property type="term" value="F:DNA-binding transcription factor activity"/>
    <property type="evidence" value="ECO:0007669"/>
    <property type="project" value="TreeGrafter"/>
</dbReference>
<feature type="domain" description="Cyclic nucleotide-binding" evidence="1">
    <location>
        <begin position="11"/>
        <end position="131"/>
    </location>
</feature>
<dbReference type="InterPro" id="IPR018490">
    <property type="entry name" value="cNMP-bd_dom_sf"/>
</dbReference>
<accession>L7U7L7</accession>
<dbReference type="InterPro" id="IPR000595">
    <property type="entry name" value="cNMP-bd_dom"/>
</dbReference>
<dbReference type="InterPro" id="IPR018488">
    <property type="entry name" value="cNMP-bd_CS"/>
</dbReference>
<dbReference type="PROSITE" id="PS00889">
    <property type="entry name" value="CNMP_BINDING_2"/>
    <property type="match status" value="1"/>
</dbReference>
<dbReference type="HOGENOM" id="CLU_075053_16_0_7"/>
<dbReference type="SUPFAM" id="SSF51206">
    <property type="entry name" value="cAMP-binding domain-like"/>
    <property type="match status" value="1"/>
</dbReference>
<gene>
    <name evidence="2" type="ordered locus">MYSTI_02245</name>
</gene>
<dbReference type="PANTHER" id="PTHR24567:SF74">
    <property type="entry name" value="HTH-TYPE TRANSCRIPTIONAL REGULATOR ARCR"/>
    <property type="match status" value="1"/>
</dbReference>
<reference evidence="2 3" key="1">
    <citation type="journal article" date="2013" name="Genome Announc.">
        <title>Complete genome sequence of Myxococcus stipitatus strain DSM 14675, a fruiting myxobacterium.</title>
        <authorList>
            <person name="Huntley S."/>
            <person name="Kneip S."/>
            <person name="Treuner-Lange A."/>
            <person name="Sogaard-Andersen L."/>
        </authorList>
    </citation>
    <scope>NUCLEOTIDE SEQUENCE [LARGE SCALE GENOMIC DNA]</scope>
    <source>
        <strain evidence="3">DSM 14675 / JCM 12634 / Mx s8</strain>
    </source>
</reference>
<evidence type="ECO:0000259" key="1">
    <source>
        <dbReference type="PROSITE" id="PS50042"/>
    </source>
</evidence>
<dbReference type="SMART" id="SM00100">
    <property type="entry name" value="cNMP"/>
    <property type="match status" value="1"/>
</dbReference>
<dbReference type="PANTHER" id="PTHR24567">
    <property type="entry name" value="CRP FAMILY TRANSCRIPTIONAL REGULATORY PROTEIN"/>
    <property type="match status" value="1"/>
</dbReference>
<dbReference type="AlphaFoldDB" id="L7U7L7"/>
<dbReference type="EMBL" id="CP004025">
    <property type="protein sequence ID" value="AGC43567.1"/>
    <property type="molecule type" value="Genomic_DNA"/>
</dbReference>
<dbReference type="Proteomes" id="UP000011131">
    <property type="component" value="Chromosome"/>
</dbReference>
<dbReference type="InterPro" id="IPR014710">
    <property type="entry name" value="RmlC-like_jellyroll"/>
</dbReference>
<protein>
    <submittedName>
        <fullName evidence="2">Cyclic nucleotide-binding domain-containing protein</fullName>
    </submittedName>
</protein>
<dbReference type="eggNOG" id="COG0664">
    <property type="taxonomic scope" value="Bacteria"/>
</dbReference>
<sequence>MDAELLRKVALFEGLTQGQLAKVAQLGHTRDYPAGAFLFREGEAGQEMFVIAQGKVRISKSVPGIGEEALAILEPGQYFGEMAVIEDSPRSADAIAHVSCSVWAIERSKLDQLMFTDKDLAYVLLWTFVRTLSERLRETNDKIKAFFAISRF</sequence>
<dbReference type="PROSITE" id="PS50042">
    <property type="entry name" value="CNMP_BINDING_3"/>
    <property type="match status" value="1"/>
</dbReference>
<dbReference type="Gene3D" id="2.60.120.10">
    <property type="entry name" value="Jelly Rolls"/>
    <property type="match status" value="1"/>
</dbReference>
<dbReference type="InterPro" id="IPR050397">
    <property type="entry name" value="Env_Response_Regulators"/>
</dbReference>
<dbReference type="GO" id="GO:0005829">
    <property type="term" value="C:cytosol"/>
    <property type="evidence" value="ECO:0007669"/>
    <property type="project" value="TreeGrafter"/>
</dbReference>
<keyword evidence="3" id="KW-1185">Reference proteome</keyword>
<dbReference type="KEGG" id="msd:MYSTI_02245"/>
<dbReference type="PRINTS" id="PR00103">
    <property type="entry name" value="CAMPKINASE"/>
</dbReference>
<dbReference type="Pfam" id="PF00027">
    <property type="entry name" value="cNMP_binding"/>
    <property type="match status" value="1"/>
</dbReference>
<evidence type="ECO:0000313" key="3">
    <source>
        <dbReference type="Proteomes" id="UP000011131"/>
    </source>
</evidence>
<dbReference type="PATRIC" id="fig|1278073.3.peg.2282"/>
<proteinExistence type="predicted"/>
<organism evidence="2 3">
    <name type="scientific">Myxococcus stipitatus (strain DSM 14675 / JCM 12634 / Mx s8)</name>
    <dbReference type="NCBI Taxonomy" id="1278073"/>
    <lineage>
        <taxon>Bacteria</taxon>
        <taxon>Pseudomonadati</taxon>
        <taxon>Myxococcota</taxon>
        <taxon>Myxococcia</taxon>
        <taxon>Myxococcales</taxon>
        <taxon>Cystobacterineae</taxon>
        <taxon>Myxococcaceae</taxon>
        <taxon>Myxococcus</taxon>
    </lineage>
</organism>
<dbReference type="RefSeq" id="WP_015347828.1">
    <property type="nucleotide sequence ID" value="NC_020126.1"/>
</dbReference>
<dbReference type="CDD" id="cd00038">
    <property type="entry name" value="CAP_ED"/>
    <property type="match status" value="1"/>
</dbReference>